<organism evidence="1 2">
    <name type="scientific">Actinomadura verrucosospora</name>
    <dbReference type="NCBI Taxonomy" id="46165"/>
    <lineage>
        <taxon>Bacteria</taxon>
        <taxon>Bacillati</taxon>
        <taxon>Actinomycetota</taxon>
        <taxon>Actinomycetes</taxon>
        <taxon>Streptosporangiales</taxon>
        <taxon>Thermomonosporaceae</taxon>
        <taxon>Actinomadura</taxon>
    </lineage>
</organism>
<dbReference type="AlphaFoldDB" id="A0A7D3VVF3"/>
<keyword evidence="2" id="KW-1185">Reference proteome</keyword>
<name>A0A7D3VVF3_ACTVE</name>
<reference evidence="1 2" key="1">
    <citation type="submission" date="2020-05" db="EMBL/GenBank/DDBJ databases">
        <title>Actinomadura verrucosospora NRRL-B18236 (PFL_A860) Genome sequencing and assembly.</title>
        <authorList>
            <person name="Samborskyy M."/>
        </authorList>
    </citation>
    <scope>NUCLEOTIDE SEQUENCE [LARGE SCALE GENOMIC DNA]</scope>
    <source>
        <strain evidence="1 2">NRRL:B18236</strain>
    </source>
</reference>
<gene>
    <name evidence="1" type="ORF">ACTIVE_5796</name>
</gene>
<accession>A0A7D3VVF3</accession>
<dbReference type="RefSeq" id="WP_173097999.1">
    <property type="nucleotide sequence ID" value="NZ_CP053892.1"/>
</dbReference>
<protein>
    <submittedName>
        <fullName evidence="1">Acyl-CoA dehydrogenase domain-containing protein</fullName>
    </submittedName>
</protein>
<dbReference type="Proteomes" id="UP000501240">
    <property type="component" value="Chromosome"/>
</dbReference>
<proteinExistence type="predicted"/>
<evidence type="ECO:0000313" key="2">
    <source>
        <dbReference type="Proteomes" id="UP000501240"/>
    </source>
</evidence>
<dbReference type="EMBL" id="CP053892">
    <property type="protein sequence ID" value="QKG24153.1"/>
    <property type="molecule type" value="Genomic_DNA"/>
</dbReference>
<sequence>MTFSLELDEELLQVRDWVHGFAEDVGDERRHRAHRLRVRASEIQRLVIGRAVTGLPVR</sequence>
<evidence type="ECO:0000313" key="1">
    <source>
        <dbReference type="EMBL" id="QKG24153.1"/>
    </source>
</evidence>